<dbReference type="AlphaFoldDB" id="A0A6C0D023"/>
<protein>
    <submittedName>
        <fullName evidence="1">Uncharacterized protein</fullName>
    </submittedName>
</protein>
<organism evidence="1">
    <name type="scientific">viral metagenome</name>
    <dbReference type="NCBI Taxonomy" id="1070528"/>
    <lineage>
        <taxon>unclassified sequences</taxon>
        <taxon>metagenomes</taxon>
        <taxon>organismal metagenomes</taxon>
    </lineage>
</organism>
<name>A0A6C0D023_9ZZZZ</name>
<sequence>MSKKDNIEMMPICLPDGYLFIETKTVNSPKKVAKIQEFSPTFFKKIMNKSDYTMHINNYKSNI</sequence>
<proteinExistence type="predicted"/>
<dbReference type="EMBL" id="MN739515">
    <property type="protein sequence ID" value="QHT09813.1"/>
    <property type="molecule type" value="Genomic_DNA"/>
</dbReference>
<accession>A0A6C0D023</accession>
<evidence type="ECO:0000313" key="1">
    <source>
        <dbReference type="EMBL" id="QHT09813.1"/>
    </source>
</evidence>
<reference evidence="1" key="1">
    <citation type="journal article" date="2020" name="Nature">
        <title>Giant virus diversity and host interactions through global metagenomics.</title>
        <authorList>
            <person name="Schulz F."/>
            <person name="Roux S."/>
            <person name="Paez-Espino D."/>
            <person name="Jungbluth S."/>
            <person name="Walsh D.A."/>
            <person name="Denef V.J."/>
            <person name="McMahon K.D."/>
            <person name="Konstantinidis K.T."/>
            <person name="Eloe-Fadrosh E.A."/>
            <person name="Kyrpides N.C."/>
            <person name="Woyke T."/>
        </authorList>
    </citation>
    <scope>NUCLEOTIDE SEQUENCE</scope>
    <source>
        <strain evidence="1">GVMAG-M-3300023174-102</strain>
    </source>
</reference>